<evidence type="ECO:0000256" key="1">
    <source>
        <dbReference type="SAM" id="MobiDB-lite"/>
    </source>
</evidence>
<feature type="compositionally biased region" description="Polar residues" evidence="1">
    <location>
        <begin position="391"/>
        <end position="409"/>
    </location>
</feature>
<feature type="compositionally biased region" description="Low complexity" evidence="1">
    <location>
        <begin position="428"/>
        <end position="462"/>
    </location>
</feature>
<keyword evidence="3" id="KW-1185">Reference proteome</keyword>
<dbReference type="VEuPathDB" id="FungiDB:SCHCODRAFT_02603925"/>
<name>D8PUR4_SCHCM</name>
<organism evidence="3">
    <name type="scientific">Schizophyllum commune (strain H4-8 / FGSC 9210)</name>
    <name type="common">Split gill fungus</name>
    <dbReference type="NCBI Taxonomy" id="578458"/>
    <lineage>
        <taxon>Eukaryota</taxon>
        <taxon>Fungi</taxon>
        <taxon>Dikarya</taxon>
        <taxon>Basidiomycota</taxon>
        <taxon>Agaricomycotina</taxon>
        <taxon>Agaricomycetes</taxon>
        <taxon>Agaricomycetidae</taxon>
        <taxon>Agaricales</taxon>
        <taxon>Schizophyllaceae</taxon>
        <taxon>Schizophyllum</taxon>
    </lineage>
</organism>
<sequence>MTLVKKRSLIDVNSLVNLDPNVVQGADVGGESGLGGDEHSALVASTPSLSSELRDWVAWYRAGLVGSSSDLIESGGGLDELTGVLNDCTGGLDDDVLGAPGDRSDGSDDRADPLDDRTGPLDEHTAAVDEFDDALGDEDSALDEYTDALEDHTGDLVNDAIAKILRFNDEAIRKASIGLGFRTSSGAGECPWSGAGENPKSSAGERPLSWVGETSSGQKGEVSSSGIDENTSSSVASGPAKATGSLPDPSWGVWRREAWYVAKDQGPSNGRRETSTGAEDPSSSTKRKLGPSTPEYEPGASTSTRELGNSMPKNEIRPTPSPAGTPASHAPLSPVFDSPETFSTRRTTPSSTKVALPHASPTARRPSPSVRRPSPRRPSSLEPPPFSRRPQCSSPLGNATSDQGNATSHQGHDGQRSIAEASICRRWSSPPYFGSSPPYSGPSPLHSGPALLHSGSPPLHSGPSPPHPASPPPHSRPPPLHSGPPPSISVRHSSLSRANIRNVLDALPALSRGRSAPPRATISNATNPNAPSSTRATSSGTEASIYPSAHATTSSPSEAHPVPSSSRLTSTPKPADAVALKPADAEKPQARDFEILLSPPSSLRALPSLTLGDVPLPARPPTFKLSQVPVGLQTALRDAEHLVRAAKEHLARAAKEWTDWRVSRLQGISEPAPPDDAALDDDALRRDALDDIARAIHDTRRMLHKYKTTEIKLDKDPKRTDARCYTEGLRGMMGTCAAFVHGMARDPRACDCAWLCDVRDCVVAHEARIRSAIHALANHDIQARLAELDDLALSMS</sequence>
<accession>D8PUR4</accession>
<feature type="region of interest" description="Disordered" evidence="1">
    <location>
        <begin position="92"/>
        <end position="123"/>
    </location>
</feature>
<feature type="compositionally biased region" description="Polar residues" evidence="1">
    <location>
        <begin position="275"/>
        <end position="284"/>
    </location>
</feature>
<protein>
    <submittedName>
        <fullName evidence="2">Uncharacterized protein</fullName>
    </submittedName>
</protein>
<proteinExistence type="predicted"/>
<dbReference type="EMBL" id="GL377303">
    <property type="protein sequence ID" value="EFJ00626.1"/>
    <property type="molecule type" value="Genomic_DNA"/>
</dbReference>
<dbReference type="InParanoid" id="D8PUR4"/>
<evidence type="ECO:0000313" key="3">
    <source>
        <dbReference type="Proteomes" id="UP000007431"/>
    </source>
</evidence>
<feature type="compositionally biased region" description="Low complexity" evidence="1">
    <location>
        <begin position="360"/>
        <end position="380"/>
    </location>
</feature>
<feature type="compositionally biased region" description="Polar residues" evidence="1">
    <location>
        <begin position="550"/>
        <end position="572"/>
    </location>
</feature>
<feature type="compositionally biased region" description="Polar residues" evidence="1">
    <location>
        <begin position="521"/>
        <end position="542"/>
    </location>
</feature>
<dbReference type="Proteomes" id="UP000007431">
    <property type="component" value="Unassembled WGS sequence"/>
</dbReference>
<feature type="compositionally biased region" description="Basic and acidic residues" evidence="1">
    <location>
        <begin position="102"/>
        <end position="123"/>
    </location>
</feature>
<feature type="compositionally biased region" description="Polar residues" evidence="1">
    <location>
        <begin position="212"/>
        <end position="236"/>
    </location>
</feature>
<dbReference type="HOGENOM" id="CLU_353064_0_0_1"/>
<feature type="compositionally biased region" description="Low complexity" evidence="1">
    <location>
        <begin position="338"/>
        <end position="352"/>
    </location>
</feature>
<reference evidence="2 3" key="1">
    <citation type="journal article" date="2010" name="Nat. Biotechnol.">
        <title>Genome sequence of the model mushroom Schizophyllum commune.</title>
        <authorList>
            <person name="Ohm R.A."/>
            <person name="de Jong J.F."/>
            <person name="Lugones L.G."/>
            <person name="Aerts A."/>
            <person name="Kothe E."/>
            <person name="Stajich J.E."/>
            <person name="de Vries R.P."/>
            <person name="Record E."/>
            <person name="Levasseur A."/>
            <person name="Baker S.E."/>
            <person name="Bartholomew K.A."/>
            <person name="Coutinho P.M."/>
            <person name="Erdmann S."/>
            <person name="Fowler T.J."/>
            <person name="Gathman A.C."/>
            <person name="Lombard V."/>
            <person name="Henrissat B."/>
            <person name="Knabe N."/>
            <person name="Kuees U."/>
            <person name="Lilly W.W."/>
            <person name="Lindquist E."/>
            <person name="Lucas S."/>
            <person name="Magnuson J.K."/>
            <person name="Piumi F."/>
            <person name="Raudaskoski M."/>
            <person name="Salamov A."/>
            <person name="Schmutz J."/>
            <person name="Schwarze F.W.M.R."/>
            <person name="vanKuyk P.A."/>
            <person name="Horton J.S."/>
            <person name="Grigoriev I.V."/>
            <person name="Woesten H.A.B."/>
        </authorList>
    </citation>
    <scope>NUCLEOTIDE SEQUENCE [LARGE SCALE GENOMIC DNA]</scope>
    <source>
        <strain evidence="3">H4-8 / FGSC 9210</strain>
    </source>
</reference>
<feature type="region of interest" description="Disordered" evidence="1">
    <location>
        <begin position="183"/>
        <end position="586"/>
    </location>
</feature>
<feature type="compositionally biased region" description="Polar residues" evidence="1">
    <location>
        <begin position="490"/>
        <end position="499"/>
    </location>
</feature>
<gene>
    <name evidence="2" type="ORF">SCHCODRAFT_233045</name>
</gene>
<dbReference type="OMA" id="WAYSNRN"/>
<evidence type="ECO:0000313" key="2">
    <source>
        <dbReference type="EMBL" id="EFJ00626.1"/>
    </source>
</evidence>
<dbReference type="AlphaFoldDB" id="D8PUR4"/>
<feature type="compositionally biased region" description="Pro residues" evidence="1">
    <location>
        <begin position="463"/>
        <end position="487"/>
    </location>
</feature>